<dbReference type="PIRSF" id="PIRSF028754">
    <property type="entry name" value="UCP028754"/>
    <property type="match status" value="1"/>
</dbReference>
<dbReference type="Gene3D" id="3.40.50.10900">
    <property type="entry name" value="PAC-like subunit"/>
    <property type="match status" value="1"/>
</dbReference>
<name>A0ABY3RTL2_9MICO</name>
<dbReference type="EMBL" id="CP082781">
    <property type="protein sequence ID" value="UGS27384.1"/>
    <property type="molecule type" value="Genomic_DNA"/>
</dbReference>
<dbReference type="SUPFAM" id="SSF159659">
    <property type="entry name" value="Cgl1923-like"/>
    <property type="match status" value="1"/>
</dbReference>
<organism evidence="1 2">
    <name type="scientific">Microbacterium resistens</name>
    <dbReference type="NCBI Taxonomy" id="156977"/>
    <lineage>
        <taxon>Bacteria</taxon>
        <taxon>Bacillati</taxon>
        <taxon>Actinomycetota</taxon>
        <taxon>Actinomycetes</taxon>
        <taxon>Micrococcales</taxon>
        <taxon>Microbacteriaceae</taxon>
        <taxon>Microbacterium</taxon>
    </lineage>
</organism>
<reference evidence="1 2" key="1">
    <citation type="submission" date="2023-01" db="EMBL/GenBank/DDBJ databases">
        <title>Characterization of estradiol degrading bacteria Microbacterium sp. MZT7 and reveal degrading genes through genome analysis.</title>
        <authorList>
            <person name="Hao P."/>
            <person name="Gao Y."/>
        </authorList>
    </citation>
    <scope>NUCLEOTIDE SEQUENCE [LARGE SCALE GENOMIC DNA]</scope>
    <source>
        <strain evidence="1 2">MZT7</strain>
    </source>
</reference>
<accession>A0ABY3RTL2</accession>
<dbReference type="Proteomes" id="UP001199642">
    <property type="component" value="Chromosome"/>
</dbReference>
<dbReference type="Pfam" id="PF09754">
    <property type="entry name" value="PAC2"/>
    <property type="match status" value="1"/>
</dbReference>
<dbReference type="InterPro" id="IPR019151">
    <property type="entry name" value="Proteasome_assmbl_chaperone_2"/>
</dbReference>
<proteinExistence type="predicted"/>
<dbReference type="RefSeq" id="WP_067243395.1">
    <property type="nucleotide sequence ID" value="NZ_CP082781.1"/>
</dbReference>
<sequence length="285" mass="31206">MQALGPRIVITAFDGWNDAGEAASSAVELLRSSGEYERAHSVDPELYFDYQYTRPAVGLDADGRRRLRWPEATLWRPVGDDDTDRTRFWLLTGAEPARAWQAFSAEFVDAALADDVTGFVTLGAMLSDVPHTRPISIFASSENEEIREGLGLERSSYEGPVGILSVLEHAAESAGIPTASLWASVPHYVASATPSPKATLALLDRLHELSGVDVPRGHLRTEAAAWEASIDAAAAEDEDMTDYIHQLERTRDTWDSPDASGDAIAQAFERYLRRNNGDGPGEHKR</sequence>
<gene>
    <name evidence="1" type="ORF">K8F61_04050</name>
</gene>
<keyword evidence="2" id="KW-1185">Reference proteome</keyword>
<protein>
    <submittedName>
        <fullName evidence="1">PAC2 family protein</fullName>
    </submittedName>
</protein>
<evidence type="ECO:0000313" key="2">
    <source>
        <dbReference type="Proteomes" id="UP001199642"/>
    </source>
</evidence>
<dbReference type="InterPro" id="IPR038389">
    <property type="entry name" value="PSMG2_sf"/>
</dbReference>
<dbReference type="InterPro" id="IPR008492">
    <property type="entry name" value="Rv2714-like"/>
</dbReference>
<evidence type="ECO:0000313" key="1">
    <source>
        <dbReference type="EMBL" id="UGS27384.1"/>
    </source>
</evidence>